<keyword evidence="3" id="KW-0645">Protease</keyword>
<dbReference type="GO" id="GO:0061136">
    <property type="term" value="P:regulation of proteasomal protein catabolic process"/>
    <property type="evidence" value="ECO:0007669"/>
    <property type="project" value="TreeGrafter"/>
</dbReference>
<dbReference type="InterPro" id="IPR038765">
    <property type="entry name" value="Papain-like_cys_pep_sf"/>
</dbReference>
<dbReference type="Proteomes" id="UP000317494">
    <property type="component" value="Unassembled WGS sequence"/>
</dbReference>
<reference evidence="8 9" key="1">
    <citation type="journal article" date="2019" name="Sci. Rep.">
        <title>Comparative genomics of chytrid fungi reveal insights into the obligate biotrophic and pathogenic lifestyle of Synchytrium endobioticum.</title>
        <authorList>
            <person name="van de Vossenberg B.T.L.H."/>
            <person name="Warris S."/>
            <person name="Nguyen H.D.T."/>
            <person name="van Gent-Pelzer M.P.E."/>
            <person name="Joly D.L."/>
            <person name="van de Geest H.C."/>
            <person name="Bonants P.J.M."/>
            <person name="Smith D.S."/>
            <person name="Levesque C.A."/>
            <person name="van der Lee T.A.J."/>
        </authorList>
    </citation>
    <scope>NUCLEOTIDE SEQUENCE [LARGE SCALE GENOMIC DNA]</scope>
    <source>
        <strain evidence="8 9">MB42</strain>
    </source>
</reference>
<dbReference type="AlphaFoldDB" id="A0A507DLM2"/>
<evidence type="ECO:0000313" key="8">
    <source>
        <dbReference type="EMBL" id="TPX52552.1"/>
    </source>
</evidence>
<dbReference type="EMBL" id="QEAN01000033">
    <property type="protein sequence ID" value="TPX52552.1"/>
    <property type="molecule type" value="Genomic_DNA"/>
</dbReference>
<evidence type="ECO:0000256" key="1">
    <source>
        <dbReference type="ARBA" id="ARBA00000707"/>
    </source>
</evidence>
<dbReference type="GO" id="GO:0004843">
    <property type="term" value="F:cysteine-type deubiquitinase activity"/>
    <property type="evidence" value="ECO:0007669"/>
    <property type="project" value="UniProtKB-EC"/>
</dbReference>
<dbReference type="VEuPathDB" id="FungiDB:SeMB42_g01327"/>
<evidence type="ECO:0000256" key="3">
    <source>
        <dbReference type="ARBA" id="ARBA00022670"/>
    </source>
</evidence>
<protein>
    <recommendedName>
        <fullName evidence="2">ubiquitinyl hydrolase 1</fullName>
        <ecNumber evidence="2">3.4.19.12</ecNumber>
    </recommendedName>
</protein>
<evidence type="ECO:0000256" key="5">
    <source>
        <dbReference type="ARBA" id="ARBA00022801"/>
    </source>
</evidence>
<keyword evidence="6" id="KW-0788">Thiol protease</keyword>
<dbReference type="InterPro" id="IPR001394">
    <property type="entry name" value="Peptidase_C19_UCH"/>
</dbReference>
<dbReference type="InterPro" id="IPR044635">
    <property type="entry name" value="UBP14-like"/>
</dbReference>
<dbReference type="PROSITE" id="PS00972">
    <property type="entry name" value="USP_1"/>
    <property type="match status" value="1"/>
</dbReference>
<keyword evidence="4" id="KW-0833">Ubl conjugation pathway</keyword>
<dbReference type="SUPFAM" id="SSF54001">
    <property type="entry name" value="Cysteine proteinases"/>
    <property type="match status" value="1"/>
</dbReference>
<dbReference type="Gene3D" id="3.90.70.10">
    <property type="entry name" value="Cysteine proteinases"/>
    <property type="match status" value="1"/>
</dbReference>
<accession>A0A507DLM2</accession>
<evidence type="ECO:0000256" key="2">
    <source>
        <dbReference type="ARBA" id="ARBA00012759"/>
    </source>
</evidence>
<evidence type="ECO:0000256" key="6">
    <source>
        <dbReference type="ARBA" id="ARBA00022807"/>
    </source>
</evidence>
<dbReference type="PANTHER" id="PTHR43982:SF6">
    <property type="entry name" value="UBIQUITIN CARBOXYL-TERMINAL HYDROLASE 2-RELATED"/>
    <property type="match status" value="1"/>
</dbReference>
<dbReference type="PANTHER" id="PTHR43982">
    <property type="entry name" value="UBIQUITIN CARBOXYL-TERMINAL HYDROLASE"/>
    <property type="match status" value="1"/>
</dbReference>
<dbReference type="GO" id="GO:0043161">
    <property type="term" value="P:proteasome-mediated ubiquitin-dependent protein catabolic process"/>
    <property type="evidence" value="ECO:0007669"/>
    <property type="project" value="InterPro"/>
</dbReference>
<dbReference type="InterPro" id="IPR028889">
    <property type="entry name" value="USP"/>
</dbReference>
<dbReference type="GO" id="GO:0070628">
    <property type="term" value="F:proteasome binding"/>
    <property type="evidence" value="ECO:0007669"/>
    <property type="project" value="TreeGrafter"/>
</dbReference>
<dbReference type="InterPro" id="IPR025305">
    <property type="entry name" value="UCH_repeat_domain"/>
</dbReference>
<dbReference type="Pfam" id="PF00443">
    <property type="entry name" value="UCH"/>
    <property type="match status" value="1"/>
</dbReference>
<gene>
    <name evidence="8" type="ORF">SeMB42_g01327</name>
</gene>
<dbReference type="EC" id="3.4.19.12" evidence="2"/>
<evidence type="ECO:0000256" key="4">
    <source>
        <dbReference type="ARBA" id="ARBA00022786"/>
    </source>
</evidence>
<sequence length="1095" mass="124515">MSTLADLGPSGPSLPPKTSANRFIIGKSPLLLFDHIHRQTNCRHSYHDFVSRQPPLPSPDSVSDAYPVNILHEANALPSTSIAKRPRAYICKRCLFKIIITNGNDEDSTGHCLFGTGSVKHHHWHTVIDEQAHDGSYWRSGRRKSGSNERIEKCCQCDMTVTIRIIPCVLNSILPKLRDELEKATFPVEAHHFMGLFLQISRDCEKADKDFRIKTDCPSLIKKVGDYKQQAISLFQFLGFEEADDAWYYREAKRNDAHFKERAEILRDELTILYEKNRARIPDVPFCTHGSDLWDAAEHIAARLHVSFHFRKNGFKSPASMLIKDMEKSGCDWNLGGLGLLNYYPDDTDDHIIWAYSLNSKEGGDQIPQLMDNLVEVMKWKNTEELQQFVAIERSQGNHPLMDIRAAFRVLRIEDAHMGIHDAALCRNFEWTFLSSNPPGNVEEAKQALKLIGEARRSDIIQNFAATGELPPDESPAVLMEIDEKEIQVPAGLDNIGNTCFLNSLLQCYFAIKPLRDAVLSFVPPPSPPKPTITGEPQYNNVIIPNDDTHMEGTLGMSVVAVEIIPRESFATLNEGSTERPKLEVPALDPPSTVTTQLTSQDPSIRIRAAIEEAERAKELMLQMQILFASLIWTNKVSITPQKVLADIALTSEGLRFGLQQDVGECHSRMMASLEIALKSGLNESNASLINNLFTGKFQQKLEYTDEESGEVQARTQGEDFSFLLLNVARDLNEALDAYFTPELLGDFKGAKPSTPAVKYTTITQVPPVLMINIQRSMFDKKTNIQYKEHQYTNYPPRLYLDRFMETNDSQLAEKQKCDIQWRNDIMSLEQCRAAEAVKYRSEHPNFVSIFEDARDYLSQILPDDQNKRLAVDMMTELHHVVVRQDEQIKKNMGDLANQRKHLFDEYRDKEYHLQAVFMHEGEANFGHYWLYLYDPAGQRWFKCNDSRVTVVPEAEVFSDTSGLKKSAYCLVNATSRAEYEQIFPKAKELVMEAARPSRRLHKDDQVDSSKQERVERRIAGISTNIHFLVGLGAIPFCFRNSFRLIGLQPISVAPFVFGENNIVTFKNNNIIQFVYKINIGTKAQKNKKNKDSDL</sequence>
<proteinExistence type="predicted"/>
<keyword evidence="9" id="KW-1185">Reference proteome</keyword>
<dbReference type="PROSITE" id="PS00973">
    <property type="entry name" value="USP_2"/>
    <property type="match status" value="1"/>
</dbReference>
<comment type="catalytic activity">
    <reaction evidence="1">
        <text>Thiol-dependent hydrolysis of ester, thioester, amide, peptide and isopeptide bonds formed by the C-terminal Gly of ubiquitin (a 76-residue protein attached to proteins as an intracellular targeting signal).</text>
        <dbReference type="EC" id="3.4.19.12"/>
    </reaction>
</comment>
<dbReference type="PROSITE" id="PS50235">
    <property type="entry name" value="USP_3"/>
    <property type="match status" value="1"/>
</dbReference>
<name>A0A507DLM2_9FUNG</name>
<organism evidence="8 9">
    <name type="scientific">Synchytrium endobioticum</name>
    <dbReference type="NCBI Taxonomy" id="286115"/>
    <lineage>
        <taxon>Eukaryota</taxon>
        <taxon>Fungi</taxon>
        <taxon>Fungi incertae sedis</taxon>
        <taxon>Chytridiomycota</taxon>
        <taxon>Chytridiomycota incertae sedis</taxon>
        <taxon>Chytridiomycetes</taxon>
        <taxon>Synchytriales</taxon>
        <taxon>Synchytriaceae</taxon>
        <taxon>Synchytrium</taxon>
    </lineage>
</organism>
<dbReference type="STRING" id="286115.A0A507DLM2"/>
<evidence type="ECO:0000313" key="9">
    <source>
        <dbReference type="Proteomes" id="UP000317494"/>
    </source>
</evidence>
<evidence type="ECO:0000259" key="7">
    <source>
        <dbReference type="PROSITE" id="PS50235"/>
    </source>
</evidence>
<dbReference type="GO" id="GO:0016579">
    <property type="term" value="P:protein deubiquitination"/>
    <property type="evidence" value="ECO:0007669"/>
    <property type="project" value="InterPro"/>
</dbReference>
<dbReference type="InterPro" id="IPR018200">
    <property type="entry name" value="USP_CS"/>
</dbReference>
<comment type="caution">
    <text evidence="8">The sequence shown here is derived from an EMBL/GenBank/DDBJ whole genome shotgun (WGS) entry which is preliminary data.</text>
</comment>
<feature type="domain" description="USP" evidence="7">
    <location>
        <begin position="491"/>
        <end position="976"/>
    </location>
</feature>
<dbReference type="Pfam" id="PF13446">
    <property type="entry name" value="RPT"/>
    <property type="match status" value="1"/>
</dbReference>
<keyword evidence="5" id="KW-0378">Hydrolase</keyword>